<dbReference type="OrthoDB" id="129392at2157"/>
<name>L0KZZ0_METHD</name>
<dbReference type="KEGG" id="mhz:Metho_1346"/>
<accession>L0KZZ0</accession>
<gene>
    <name evidence="1" type="ordered locus">Metho_1346</name>
</gene>
<dbReference type="RefSeq" id="WP_015324730.1">
    <property type="nucleotide sequence ID" value="NC_019977.1"/>
</dbReference>
<dbReference type="GeneID" id="55593011"/>
<keyword evidence="2" id="KW-1185">Reference proteome</keyword>
<evidence type="ECO:0000313" key="2">
    <source>
        <dbReference type="Proteomes" id="UP000010866"/>
    </source>
</evidence>
<organism evidence="1 2">
    <name type="scientific">Methanomethylovorans hollandica (strain DSM 15978 / NBRC 107637 / DMS1)</name>
    <dbReference type="NCBI Taxonomy" id="867904"/>
    <lineage>
        <taxon>Archaea</taxon>
        <taxon>Methanobacteriati</taxon>
        <taxon>Methanobacteriota</taxon>
        <taxon>Stenosarchaea group</taxon>
        <taxon>Methanomicrobia</taxon>
        <taxon>Methanosarcinales</taxon>
        <taxon>Methanosarcinaceae</taxon>
        <taxon>Methanomethylovorans</taxon>
    </lineage>
</organism>
<dbReference type="HOGENOM" id="CLU_203608_0_0_2"/>
<dbReference type="EMBL" id="CP003362">
    <property type="protein sequence ID" value="AGB49564.1"/>
    <property type="molecule type" value="Genomic_DNA"/>
</dbReference>
<dbReference type="AlphaFoldDB" id="L0KZZ0"/>
<evidence type="ECO:0000313" key="1">
    <source>
        <dbReference type="EMBL" id="AGB49564.1"/>
    </source>
</evidence>
<reference evidence="2" key="1">
    <citation type="submission" date="2012-02" db="EMBL/GenBank/DDBJ databases">
        <title>Complete sequence of chromosome of Methanomethylovorans hollandica DSM 15978.</title>
        <authorList>
            <person name="Lucas S."/>
            <person name="Copeland A."/>
            <person name="Lapidus A."/>
            <person name="Glavina del Rio T."/>
            <person name="Dalin E."/>
            <person name="Tice H."/>
            <person name="Bruce D."/>
            <person name="Goodwin L."/>
            <person name="Pitluck S."/>
            <person name="Peters L."/>
            <person name="Mikhailova N."/>
            <person name="Held B."/>
            <person name="Kyrpides N."/>
            <person name="Mavromatis K."/>
            <person name="Ivanova N."/>
            <person name="Brettin T."/>
            <person name="Detter J.C."/>
            <person name="Han C."/>
            <person name="Larimer F."/>
            <person name="Land M."/>
            <person name="Hauser L."/>
            <person name="Markowitz V."/>
            <person name="Cheng J.-F."/>
            <person name="Hugenholtz P."/>
            <person name="Woyke T."/>
            <person name="Wu D."/>
            <person name="Spring S."/>
            <person name="Schroeder M."/>
            <person name="Brambilla E."/>
            <person name="Klenk H.-P."/>
            <person name="Eisen J.A."/>
        </authorList>
    </citation>
    <scope>NUCLEOTIDE SEQUENCE [LARGE SCALE GENOMIC DNA]</scope>
    <source>
        <strain evidence="2">DSM 15978 / NBRC 107637 / DMS1</strain>
    </source>
</reference>
<dbReference type="Proteomes" id="UP000010866">
    <property type="component" value="Chromosome"/>
</dbReference>
<protein>
    <submittedName>
        <fullName evidence="1">Uncharacterized protein</fullName>
    </submittedName>
</protein>
<sequence>MGSLKRCPECHAKFLEVEKGMQVCKVCGYWTKKGTARIESIMIYG</sequence>
<proteinExistence type="predicted"/>